<dbReference type="RefSeq" id="WP_205255522.1">
    <property type="nucleotide sequence ID" value="NZ_BAAAPV010000003.1"/>
</dbReference>
<dbReference type="Proteomes" id="UP000663801">
    <property type="component" value="Unassembled WGS sequence"/>
</dbReference>
<dbReference type="AlphaFoldDB" id="A0A939C4M2"/>
<evidence type="ECO:0000313" key="10">
    <source>
        <dbReference type="EMBL" id="MBM9475367.1"/>
    </source>
</evidence>
<dbReference type="PRINTS" id="PR00862">
    <property type="entry name" value="PROLIGOPTASE"/>
</dbReference>
<evidence type="ECO:0000256" key="5">
    <source>
        <dbReference type="ARBA" id="ARBA00022801"/>
    </source>
</evidence>
<dbReference type="PANTHER" id="PTHR42881">
    <property type="entry name" value="PROLYL ENDOPEPTIDASE"/>
    <property type="match status" value="1"/>
</dbReference>
<dbReference type="InterPro" id="IPR023302">
    <property type="entry name" value="Pept_S9A_N"/>
</dbReference>
<name>A0A939C4M2_9ACTN</name>
<evidence type="ECO:0000313" key="11">
    <source>
        <dbReference type="Proteomes" id="UP000663801"/>
    </source>
</evidence>
<comment type="caution">
    <text evidence="10">The sequence shown here is derived from an EMBL/GenBank/DDBJ whole genome shotgun (WGS) entry which is preliminary data.</text>
</comment>
<evidence type="ECO:0000259" key="8">
    <source>
        <dbReference type="Pfam" id="PF00326"/>
    </source>
</evidence>
<evidence type="ECO:0000256" key="1">
    <source>
        <dbReference type="ARBA" id="ARBA00001070"/>
    </source>
</evidence>
<evidence type="ECO:0000256" key="6">
    <source>
        <dbReference type="ARBA" id="ARBA00022825"/>
    </source>
</evidence>
<dbReference type="Gene3D" id="2.130.10.120">
    <property type="entry name" value="Prolyl oligopeptidase, N-terminal domain"/>
    <property type="match status" value="1"/>
</dbReference>
<keyword evidence="4" id="KW-0645">Protease</keyword>
<dbReference type="Gene3D" id="3.40.50.1820">
    <property type="entry name" value="alpha/beta hydrolase"/>
    <property type="match status" value="1"/>
</dbReference>
<evidence type="ECO:0000256" key="7">
    <source>
        <dbReference type="SAM" id="MobiDB-lite"/>
    </source>
</evidence>
<accession>A0A939C4M2</accession>
<feature type="domain" description="Peptidase S9 prolyl oligopeptidase catalytic" evidence="8">
    <location>
        <begin position="503"/>
        <end position="717"/>
    </location>
</feature>
<proteinExistence type="inferred from homology"/>
<evidence type="ECO:0000256" key="3">
    <source>
        <dbReference type="ARBA" id="ARBA00011897"/>
    </source>
</evidence>
<feature type="domain" description="Peptidase S9A N-terminal" evidence="9">
    <location>
        <begin position="9"/>
        <end position="441"/>
    </location>
</feature>
<dbReference type="InterPro" id="IPR051167">
    <property type="entry name" value="Prolyl_oligopep/macrocyclase"/>
</dbReference>
<dbReference type="Pfam" id="PF00326">
    <property type="entry name" value="Peptidase_S9"/>
    <property type="match status" value="1"/>
</dbReference>
<dbReference type="InterPro" id="IPR001375">
    <property type="entry name" value="Peptidase_S9_cat"/>
</dbReference>
<protein>
    <recommendedName>
        <fullName evidence="3">prolyl oligopeptidase</fullName>
        <ecNumber evidence="3">3.4.21.26</ecNumber>
    </recommendedName>
</protein>
<reference evidence="10" key="1">
    <citation type="submission" date="2021-01" db="EMBL/GenBank/DDBJ databases">
        <title>KCTC 19127 draft genome.</title>
        <authorList>
            <person name="An D."/>
        </authorList>
    </citation>
    <scope>NUCLEOTIDE SEQUENCE</scope>
    <source>
        <strain evidence="10">KCTC 19127</strain>
    </source>
</reference>
<feature type="region of interest" description="Disordered" evidence="7">
    <location>
        <begin position="443"/>
        <end position="470"/>
    </location>
</feature>
<dbReference type="PANTHER" id="PTHR42881:SF2">
    <property type="entry name" value="PROLYL ENDOPEPTIDASE"/>
    <property type="match status" value="1"/>
</dbReference>
<dbReference type="EC" id="3.4.21.26" evidence="3"/>
<keyword evidence="5" id="KW-0378">Hydrolase</keyword>
<evidence type="ECO:0000259" key="9">
    <source>
        <dbReference type="Pfam" id="PF02897"/>
    </source>
</evidence>
<dbReference type="GO" id="GO:0070012">
    <property type="term" value="F:oligopeptidase activity"/>
    <property type="evidence" value="ECO:0007669"/>
    <property type="project" value="TreeGrafter"/>
</dbReference>
<comment type="similarity">
    <text evidence="2">Belongs to the peptidase S9A family.</text>
</comment>
<evidence type="ECO:0000256" key="4">
    <source>
        <dbReference type="ARBA" id="ARBA00022670"/>
    </source>
</evidence>
<dbReference type="EMBL" id="JAERWL010000003">
    <property type="protein sequence ID" value="MBM9475367.1"/>
    <property type="molecule type" value="Genomic_DNA"/>
</dbReference>
<dbReference type="GO" id="GO:0006508">
    <property type="term" value="P:proteolysis"/>
    <property type="evidence" value="ECO:0007669"/>
    <property type="project" value="UniProtKB-KW"/>
</dbReference>
<keyword evidence="6" id="KW-0720">Serine protease</keyword>
<dbReference type="GO" id="GO:0005829">
    <property type="term" value="C:cytosol"/>
    <property type="evidence" value="ECO:0007669"/>
    <property type="project" value="TreeGrafter"/>
</dbReference>
<dbReference type="FunFam" id="3.40.50.1820:FF:000005">
    <property type="entry name" value="Prolyl endopeptidase"/>
    <property type="match status" value="1"/>
</dbReference>
<dbReference type="Pfam" id="PF02897">
    <property type="entry name" value="Peptidase_S9_N"/>
    <property type="match status" value="1"/>
</dbReference>
<keyword evidence="11" id="KW-1185">Reference proteome</keyword>
<evidence type="ECO:0000256" key="2">
    <source>
        <dbReference type="ARBA" id="ARBA00005228"/>
    </source>
</evidence>
<organism evidence="10 11">
    <name type="scientific">Nakamurella flavida</name>
    <dbReference type="NCBI Taxonomy" id="363630"/>
    <lineage>
        <taxon>Bacteria</taxon>
        <taxon>Bacillati</taxon>
        <taxon>Actinomycetota</taxon>
        <taxon>Actinomycetes</taxon>
        <taxon>Nakamurellales</taxon>
        <taxon>Nakamurellaceae</taxon>
        <taxon>Nakamurella</taxon>
    </lineage>
</organism>
<dbReference type="InterPro" id="IPR002470">
    <property type="entry name" value="Peptidase_S9A"/>
</dbReference>
<comment type="catalytic activity">
    <reaction evidence="1">
        <text>Hydrolysis of Pro-|-Xaa &gt;&gt; Ala-|-Xaa in oligopeptides.</text>
        <dbReference type="EC" id="3.4.21.26"/>
    </reaction>
</comment>
<dbReference type="GO" id="GO:0004252">
    <property type="term" value="F:serine-type endopeptidase activity"/>
    <property type="evidence" value="ECO:0007669"/>
    <property type="project" value="UniProtKB-EC"/>
</dbReference>
<gene>
    <name evidence="10" type="ORF">JL107_02810</name>
</gene>
<sequence length="724" mass="76891">MTEPAWTYPTADRDDTVEVLHGTSVPDPYRYLEDPDADRTRAFVTAQNAVSEPYLAGLEARAPFLASTTDLLTAAHAGTPWERGGRYFRLANPGELDQDQLLVGDSLDQLLTAPRVLLDPNTFSADGTTALTAARVSPDGALLAYGLSEAGSDWRTVAVRDIATGADLPDRLDWTKWVAPTWLPDSSGFLYWRYPAPGSSTRTATEPGIDTAPETDTALDADALTDAMGAGELVLHRLGTDPADDEVLWTPAERDWMVDPWVSPDGTLLVLTASPGTDSRSTVEVRRISADGGLGPVMTVVGELTDAQTVVHAETGPDGAVLYLRTERDAPRGRLVAVDPDAPEAPWREIVPQHATDVLVDADPAADTFVLVWSRDAAHHLEIRDREGSLRSALELPGDQGPVSVTAVNTRAAGTEVFLGVTSFTREGTAHRLDLTTGQVRELPAPAGRRAPELPATRSERVSAPSADGTPVPMTLLARADLPAGPRPTLLYGYGGFDVPILPSFSALFASWVAAGGVLAVANLRGGGEFGAAWHEAGMGVHKQRVFDDVIGCAEHLIATGVTTAGQLAVHGRSNGGLLVGAAMTQRPELFAAALPTVGVLDMLRFHRFTIGWAWTSEYGDPDDPALFPALLAYSPLHRLIPGTAYPPTLINTGDHDDRVVPAHSLKFGAELQRCQAGPGPVLLRVDTRAGHGMGKPARARAAEYADQLSFAAEHTGLVPDTAS</sequence>
<dbReference type="SUPFAM" id="SSF50993">
    <property type="entry name" value="Peptidase/esterase 'gauge' domain"/>
    <property type="match status" value="1"/>
</dbReference>
<dbReference type="SUPFAM" id="SSF53474">
    <property type="entry name" value="alpha/beta-Hydrolases"/>
    <property type="match status" value="1"/>
</dbReference>
<dbReference type="InterPro" id="IPR029058">
    <property type="entry name" value="AB_hydrolase_fold"/>
</dbReference>